<dbReference type="Proteomes" id="UP000574133">
    <property type="component" value="Unassembled WGS sequence"/>
</dbReference>
<feature type="transmembrane region" description="Helical" evidence="1">
    <location>
        <begin position="12"/>
        <end position="31"/>
    </location>
</feature>
<comment type="caution">
    <text evidence="2">The sequence shown here is derived from an EMBL/GenBank/DDBJ whole genome shotgun (WGS) entry which is preliminary data.</text>
</comment>
<accession>A0A841THA6</accession>
<sequence length="89" mass="10226">MAWQMDWRKRRLLSILAYLLLALWCMLEWLGARPAFILNPLGLIAYVGSVCLCLVLSTVLFLHSPRHRLLTAERIAASLLLVPLLWNLI</sequence>
<keyword evidence="3" id="KW-1185">Reference proteome</keyword>
<dbReference type="EMBL" id="JACJVN010000109">
    <property type="protein sequence ID" value="MBB6679786.1"/>
    <property type="molecule type" value="Genomic_DNA"/>
</dbReference>
<reference evidence="2 3" key="1">
    <citation type="submission" date="2020-08" db="EMBL/GenBank/DDBJ databases">
        <title>Cohnella phylogeny.</title>
        <authorList>
            <person name="Dunlap C."/>
        </authorList>
    </citation>
    <scope>NUCLEOTIDE SEQUENCE [LARGE SCALE GENOMIC DNA]</scope>
    <source>
        <strain evidence="2 3">DSM 103658</strain>
    </source>
</reference>
<gene>
    <name evidence="2" type="ORF">H4Q31_21105</name>
</gene>
<keyword evidence="1" id="KW-0812">Transmembrane</keyword>
<organism evidence="2 3">
    <name type="scientific">Cohnella lubricantis</name>
    <dbReference type="NCBI Taxonomy" id="2163172"/>
    <lineage>
        <taxon>Bacteria</taxon>
        <taxon>Bacillati</taxon>
        <taxon>Bacillota</taxon>
        <taxon>Bacilli</taxon>
        <taxon>Bacillales</taxon>
        <taxon>Paenibacillaceae</taxon>
        <taxon>Cohnella</taxon>
    </lineage>
</organism>
<evidence type="ECO:0000256" key="1">
    <source>
        <dbReference type="SAM" id="Phobius"/>
    </source>
</evidence>
<name>A0A841THA6_9BACL</name>
<dbReference type="AlphaFoldDB" id="A0A841THA6"/>
<keyword evidence="1" id="KW-1133">Transmembrane helix</keyword>
<feature type="transmembrane region" description="Helical" evidence="1">
    <location>
        <begin position="43"/>
        <end position="62"/>
    </location>
</feature>
<keyword evidence="1" id="KW-0472">Membrane</keyword>
<evidence type="ECO:0000313" key="2">
    <source>
        <dbReference type="EMBL" id="MBB6679786.1"/>
    </source>
</evidence>
<protein>
    <submittedName>
        <fullName evidence="2">Uncharacterized protein</fullName>
    </submittedName>
</protein>
<proteinExistence type="predicted"/>
<dbReference type="RefSeq" id="WP_185181043.1">
    <property type="nucleotide sequence ID" value="NZ_CBCSEP010000001.1"/>
</dbReference>
<evidence type="ECO:0000313" key="3">
    <source>
        <dbReference type="Proteomes" id="UP000574133"/>
    </source>
</evidence>